<name>K1RFV9_MAGGI</name>
<evidence type="ECO:0000313" key="3">
    <source>
        <dbReference type="EMBL" id="EKC40305.1"/>
    </source>
</evidence>
<protein>
    <submittedName>
        <fullName evidence="3">M-phase phosphoprotein 9</fullName>
    </submittedName>
</protein>
<feature type="compositionally biased region" description="Polar residues" evidence="2">
    <location>
        <begin position="617"/>
        <end position="641"/>
    </location>
</feature>
<feature type="compositionally biased region" description="Polar residues" evidence="2">
    <location>
        <begin position="361"/>
        <end position="406"/>
    </location>
</feature>
<feature type="region of interest" description="Disordered" evidence="2">
    <location>
        <begin position="1632"/>
        <end position="1655"/>
    </location>
</feature>
<proteinExistence type="predicted"/>
<feature type="region of interest" description="Disordered" evidence="2">
    <location>
        <begin position="212"/>
        <end position="237"/>
    </location>
</feature>
<dbReference type="PANTHER" id="PTHR14926">
    <property type="entry name" value="M-PHASE PHOSPHOPROTEIN 9"/>
    <property type="match status" value="1"/>
</dbReference>
<feature type="compositionally biased region" description="Polar residues" evidence="2">
    <location>
        <begin position="116"/>
        <end position="131"/>
    </location>
</feature>
<organism evidence="3">
    <name type="scientific">Magallana gigas</name>
    <name type="common">Pacific oyster</name>
    <name type="synonym">Crassostrea gigas</name>
    <dbReference type="NCBI Taxonomy" id="29159"/>
    <lineage>
        <taxon>Eukaryota</taxon>
        <taxon>Metazoa</taxon>
        <taxon>Spiralia</taxon>
        <taxon>Lophotrochozoa</taxon>
        <taxon>Mollusca</taxon>
        <taxon>Bivalvia</taxon>
        <taxon>Autobranchia</taxon>
        <taxon>Pteriomorphia</taxon>
        <taxon>Ostreida</taxon>
        <taxon>Ostreoidea</taxon>
        <taxon>Ostreidae</taxon>
        <taxon>Magallana</taxon>
    </lineage>
</organism>
<feature type="compositionally biased region" description="Polar residues" evidence="2">
    <location>
        <begin position="523"/>
        <end position="532"/>
    </location>
</feature>
<evidence type="ECO:0000256" key="1">
    <source>
        <dbReference type="SAM" id="Coils"/>
    </source>
</evidence>
<dbReference type="EMBL" id="JH816345">
    <property type="protein sequence ID" value="EKC40305.1"/>
    <property type="molecule type" value="Genomic_DNA"/>
</dbReference>
<feature type="compositionally biased region" description="Basic and acidic residues" evidence="2">
    <location>
        <begin position="994"/>
        <end position="1003"/>
    </location>
</feature>
<feature type="region of interest" description="Disordered" evidence="2">
    <location>
        <begin position="724"/>
        <end position="754"/>
    </location>
</feature>
<feature type="compositionally biased region" description="Polar residues" evidence="2">
    <location>
        <begin position="454"/>
        <end position="493"/>
    </location>
</feature>
<sequence length="1708" mass="194121">MMVLAGQFLMETRQEVLLRKKKSQNPAKTAHRSHSDATQTGEDAPGAHFIDPSNMDTDQSNSDAKGEGQFIVTERELDKDNDSETMSETSDIVNNNKMQSPRQISPEEQRSLLESLPSSNKLRTVPSSGSLFSEEGYQTFPGAEQSQELLKREVYGHEDDNESEAVSSCTDTSNLAQLIVDHVLENVVGSVQDESDSDSSLKQIVENLENALETEENEESMDQREEEQVLEDKGYASKMELDTDLKIDEEAMTDFQLNDPQPIGEEVREENDEKVIDGGDEQIEVRLPEDNTAFDSEERAVEGAQAMDQLSSESEVPGAEQTPEVDEENVDDKQLDNGGSTRLLKSKDSGVSMSYAGEIIGNSQSAGAVASTSSNVSDRISDTIPSRRNLSDSLQEYDTQRPSDNVNEPMAEKPYEEDSTFKRLTPEEATISSAEISVPESFADQKENSNLAYTAVSSPGYTEPSSVRADQSSGFLASQETDSQLSYERNSSPAKPIQTPPRMVLRTKQDFVVSGNRSEKDPSSNVRGQGQQHQREAEMHREQLILDKVRKDMAAKEREMRRQIDREMTERMERARLQQELLSNGGEYYRSENDLSMNPYDQSNEFDITESSRLKYSDQSSSRSPLNAGSRSMPTRSSSDLRVSEEELIRRYQRELSRSEQRHYDVSGIDTYATLQNQHHRNESVSLDDPLRMEGMSYADINRSDRGMPSNIYSSYNIPPPQYNVSTSFGAQNSSHTSSDLEAPPPKSGSVPPFKTLHEQQIGWMRMFKTLEEQHHNELKNQYRQHQETIFSMQHQIESELLNQQQTLKQKLSAHKEALSNNASPIKPNQDRRLNHSQLSGQMLESSRGDSSYKKSGSPKSSPNARHMERSHHSDRHASPPWKDIYREIRGKGVDSDRETEDNEEEATPIRRSLEEDFMSTSSMLRQPLSEEIRPTPKKYFDPLPSEPPRGGVYSSPMPVLRKSNISQSSTRTPSPRQADRNSPRVASGNDLSQRGDRTDSRLLDSLADVPMESMTSEESASQRAHLREKHAKHLLDLREYYEQEIHDLRLALSRSDDITSRSPFKRVANENQALITENHSLKHTNEELESQLNKVVRENRELEQKVHGLERRAEAQDKISTFRNKVEELQYQNRTMEDQVQHLEENRELEQKVHGLERRAEAQDKISTFRNKVEELQYQNRTMEDQSQDEQMEVLQKDRNAYHKLSDKYDNLEREFNILKESFNSTENKLYDARSEVVELNSAVTMQGNADDSYSSPGRIRHQSPARESGLQKSYGKMTDNSPESAHARSRSQEIPIRLLGDRPMDRDLHQDRQVRSRSQVDSFCEEMETSLIVREQSTERRPKNTCNTYAEVEEIEKSHQRPRSAPSSRNAPERQMSPGVDQTSPVLRAERELYKLREIMRQAEQVVEASPPQHPKLQKKFYGSESALSSSKSDSGSSIHKSDSSSSLKLKKKKSVNTSPVKSPKVRTSMSSRFQDSDPLSPPSKAKFETSPGEFDTPTRFDIGVMERSSSRRQHSDSLPTRDTGSKPRQSPATRDKRNGEVRGGNKAGRDRKPLKAEKDTQVPNGTVENTLAKMKEGEFVSRPGWEDVYTSMAKPKSDSKATPVKQTVKNRMDNISDLEARYDELQTEKRTLESKLSRVPSHGKGRQEQENLENKLDTVEKELGSVRMSLKRYHTEDGITMNLHCEWKSIQPNVLYQFTKTMVQL</sequence>
<dbReference type="InterPro" id="IPR026636">
    <property type="entry name" value="MPHOSPH9"/>
</dbReference>
<feature type="region of interest" description="Disordered" evidence="2">
    <location>
        <begin position="611"/>
        <end position="644"/>
    </location>
</feature>
<feature type="region of interest" description="Disordered" evidence="2">
    <location>
        <begin position="813"/>
        <end position="1003"/>
    </location>
</feature>
<evidence type="ECO:0000256" key="2">
    <source>
        <dbReference type="SAM" id="MobiDB-lite"/>
    </source>
</evidence>
<feature type="compositionally biased region" description="Basic and acidic residues" evidence="2">
    <location>
        <begin position="1550"/>
        <end position="1563"/>
    </location>
</feature>
<feature type="compositionally biased region" description="Low complexity" evidence="2">
    <location>
        <begin position="854"/>
        <end position="863"/>
    </location>
</feature>
<feature type="region of interest" description="Disordered" evidence="2">
    <location>
        <begin position="1354"/>
        <end position="1391"/>
    </location>
</feature>
<feature type="region of interest" description="Disordered" evidence="2">
    <location>
        <begin position="253"/>
        <end position="424"/>
    </location>
</feature>
<feature type="compositionally biased region" description="Basic and acidic residues" evidence="2">
    <location>
        <begin position="866"/>
        <end position="897"/>
    </location>
</feature>
<feature type="compositionally biased region" description="Basic and acidic residues" evidence="2">
    <location>
        <begin position="410"/>
        <end position="424"/>
    </location>
</feature>
<reference evidence="3" key="1">
    <citation type="journal article" date="2012" name="Nature">
        <title>The oyster genome reveals stress adaptation and complexity of shell formation.</title>
        <authorList>
            <person name="Zhang G."/>
            <person name="Fang X."/>
            <person name="Guo X."/>
            <person name="Li L."/>
            <person name="Luo R."/>
            <person name="Xu F."/>
            <person name="Yang P."/>
            <person name="Zhang L."/>
            <person name="Wang X."/>
            <person name="Qi H."/>
            <person name="Xiong Z."/>
            <person name="Que H."/>
            <person name="Xie Y."/>
            <person name="Holland P.W."/>
            <person name="Paps J."/>
            <person name="Zhu Y."/>
            <person name="Wu F."/>
            <person name="Chen Y."/>
            <person name="Wang J."/>
            <person name="Peng C."/>
            <person name="Meng J."/>
            <person name="Yang L."/>
            <person name="Liu J."/>
            <person name="Wen B."/>
            <person name="Zhang N."/>
            <person name="Huang Z."/>
            <person name="Zhu Q."/>
            <person name="Feng Y."/>
            <person name="Mount A."/>
            <person name="Hedgecock D."/>
            <person name="Xu Z."/>
            <person name="Liu Y."/>
            <person name="Domazet-Loso T."/>
            <person name="Du Y."/>
            <person name="Sun X."/>
            <person name="Zhang S."/>
            <person name="Liu B."/>
            <person name="Cheng P."/>
            <person name="Jiang X."/>
            <person name="Li J."/>
            <person name="Fan D."/>
            <person name="Wang W."/>
            <person name="Fu W."/>
            <person name="Wang T."/>
            <person name="Wang B."/>
            <person name="Zhang J."/>
            <person name="Peng Z."/>
            <person name="Li Y."/>
            <person name="Li N."/>
            <person name="Wang J."/>
            <person name="Chen M."/>
            <person name="He Y."/>
            <person name="Tan F."/>
            <person name="Song X."/>
            <person name="Zheng Q."/>
            <person name="Huang R."/>
            <person name="Yang H."/>
            <person name="Du X."/>
            <person name="Chen L."/>
            <person name="Yang M."/>
            <person name="Gaffney P.M."/>
            <person name="Wang S."/>
            <person name="Luo L."/>
            <person name="She Z."/>
            <person name="Ming Y."/>
            <person name="Huang W."/>
            <person name="Zhang S."/>
            <person name="Huang B."/>
            <person name="Zhang Y."/>
            <person name="Qu T."/>
            <person name="Ni P."/>
            <person name="Miao G."/>
            <person name="Wang J."/>
            <person name="Wang Q."/>
            <person name="Steinberg C.E."/>
            <person name="Wang H."/>
            <person name="Li N."/>
            <person name="Qian L."/>
            <person name="Zhang G."/>
            <person name="Li Y."/>
            <person name="Yang H."/>
            <person name="Liu X."/>
            <person name="Wang J."/>
            <person name="Yin Y."/>
            <person name="Wang J."/>
        </authorList>
    </citation>
    <scope>NUCLEOTIDE SEQUENCE [LARGE SCALE GENOMIC DNA]</scope>
    <source>
        <strain evidence="3">05x7-T-G4-1.051#20</strain>
    </source>
</reference>
<feature type="compositionally biased region" description="Basic and acidic residues" evidence="2">
    <location>
        <begin position="73"/>
        <end position="82"/>
    </location>
</feature>
<feature type="compositionally biased region" description="Polar residues" evidence="2">
    <location>
        <begin position="1519"/>
        <end position="1535"/>
    </location>
</feature>
<feature type="compositionally biased region" description="Low complexity" evidence="2">
    <location>
        <begin position="1426"/>
        <end position="1450"/>
    </location>
</feature>
<feature type="compositionally biased region" description="Basic and acidic residues" evidence="2">
    <location>
        <begin position="271"/>
        <end position="289"/>
    </location>
</feature>
<feature type="compositionally biased region" description="Polar residues" evidence="2">
    <location>
        <begin position="724"/>
        <end position="740"/>
    </location>
</feature>
<feature type="compositionally biased region" description="Polar residues" evidence="2">
    <location>
        <begin position="86"/>
        <end position="103"/>
    </location>
</feature>
<feature type="compositionally biased region" description="Acidic residues" evidence="2">
    <location>
        <begin position="898"/>
        <end position="907"/>
    </location>
</feature>
<feature type="coiled-coil region" evidence="1">
    <location>
        <begin position="1072"/>
        <end position="1230"/>
    </location>
</feature>
<dbReference type="HOGENOM" id="CLU_240667_0_0_1"/>
<feature type="compositionally biased region" description="Basic and acidic residues" evidence="2">
    <location>
        <begin position="221"/>
        <end position="237"/>
    </location>
</feature>
<gene>
    <name evidence="3" type="ORF">CGI_10022410</name>
</gene>
<feature type="region of interest" description="Disordered" evidence="2">
    <location>
        <begin position="17"/>
        <end position="135"/>
    </location>
</feature>
<feature type="region of interest" description="Disordered" evidence="2">
    <location>
        <begin position="1407"/>
        <end position="1578"/>
    </location>
</feature>
<dbReference type="GO" id="GO:0005814">
    <property type="term" value="C:centriole"/>
    <property type="evidence" value="ECO:0007669"/>
    <property type="project" value="TreeGrafter"/>
</dbReference>
<feature type="region of interest" description="Disordered" evidence="2">
    <location>
        <begin position="1595"/>
        <end position="1615"/>
    </location>
</feature>
<feature type="compositionally biased region" description="Basic and acidic residues" evidence="2">
    <location>
        <begin position="929"/>
        <end position="941"/>
    </location>
</feature>
<dbReference type="InParanoid" id="K1RFV9"/>
<feature type="region of interest" description="Disordered" evidence="2">
    <location>
        <begin position="454"/>
        <end position="538"/>
    </location>
</feature>
<feature type="compositionally biased region" description="Basic and acidic residues" evidence="2">
    <location>
        <begin position="1301"/>
        <end position="1316"/>
    </location>
</feature>
<feature type="compositionally biased region" description="Polar residues" evidence="2">
    <location>
        <begin position="836"/>
        <end position="845"/>
    </location>
</feature>
<feature type="compositionally biased region" description="Polar residues" evidence="2">
    <location>
        <begin position="1458"/>
        <end position="1476"/>
    </location>
</feature>
<feature type="region of interest" description="Disordered" evidence="2">
    <location>
        <begin position="1249"/>
        <end position="1324"/>
    </location>
</feature>
<keyword evidence="1" id="KW-0175">Coiled coil</keyword>
<feature type="compositionally biased region" description="Polar residues" evidence="2">
    <location>
        <begin position="964"/>
        <end position="976"/>
    </location>
</feature>
<dbReference type="PANTHER" id="PTHR14926:SF1">
    <property type="entry name" value="M-PHASE PHOSPHOPROTEIN 9"/>
    <property type="match status" value="1"/>
</dbReference>
<accession>K1RFV9</accession>
<feature type="compositionally biased region" description="Polar residues" evidence="2">
    <location>
        <begin position="54"/>
        <end position="63"/>
    </location>
</feature>